<accession>A0A5S3PVL2</accession>
<dbReference type="GO" id="GO:0032259">
    <property type="term" value="P:methylation"/>
    <property type="evidence" value="ECO:0007669"/>
    <property type="project" value="UniProtKB-KW"/>
</dbReference>
<dbReference type="GO" id="GO:0008757">
    <property type="term" value="F:S-adenosylmethionine-dependent methyltransferase activity"/>
    <property type="evidence" value="ECO:0007669"/>
    <property type="project" value="InterPro"/>
</dbReference>
<dbReference type="InterPro" id="IPR029063">
    <property type="entry name" value="SAM-dependent_MTases_sf"/>
</dbReference>
<keyword evidence="4" id="KW-1185">Reference proteome</keyword>
<dbReference type="InterPro" id="IPR013216">
    <property type="entry name" value="Methyltransf_11"/>
</dbReference>
<dbReference type="Pfam" id="PF08241">
    <property type="entry name" value="Methyltransf_11"/>
    <property type="match status" value="1"/>
</dbReference>
<feature type="domain" description="Methyltransferase type 11" evidence="2">
    <location>
        <begin position="129"/>
        <end position="195"/>
    </location>
</feature>
<evidence type="ECO:0000256" key="1">
    <source>
        <dbReference type="SAM" id="Phobius"/>
    </source>
</evidence>
<dbReference type="Gene3D" id="3.40.50.150">
    <property type="entry name" value="Vaccinia Virus protein VP39"/>
    <property type="match status" value="1"/>
</dbReference>
<keyword evidence="3" id="KW-0489">Methyltransferase</keyword>
<keyword evidence="1" id="KW-0472">Membrane</keyword>
<keyword evidence="3" id="KW-0808">Transferase</keyword>
<keyword evidence="1" id="KW-0812">Transmembrane</keyword>
<dbReference type="SUPFAM" id="SSF53335">
    <property type="entry name" value="S-adenosyl-L-methionine-dependent methyltransferases"/>
    <property type="match status" value="1"/>
</dbReference>
<dbReference type="Proteomes" id="UP000310314">
    <property type="component" value="Unassembled WGS sequence"/>
</dbReference>
<sequence>MDTLRKPLQGVWNIVRFNWHFYILSIGLAMVLLYLSSIQTVIPQEYMVFASLAIVSIILISLLASLYIYDLSGLYSLKWMDRLGLSEKNSIVNINAGFDETSELLVKRYSDAKFSVLDFYDAKKHTEISIKRARKAYPPYPNTLSITTDGVPLEDNSVDIIFAILSAHEIRNNAERIVFFKELKRALKPNGKIVVTEHLRDAPNFLAYTIGFFHFHSKSTWLMTFKNSNLKVSKEIKITPFLTTFVLQNA</sequence>
<evidence type="ECO:0000313" key="4">
    <source>
        <dbReference type="Proteomes" id="UP000310314"/>
    </source>
</evidence>
<dbReference type="RefSeq" id="WP_138658002.1">
    <property type="nucleotide sequence ID" value="NZ_VATY01000002.1"/>
</dbReference>
<organism evidence="3 4">
    <name type="scientific">Maribacter algarum</name>
    <name type="common">ex Zhang et al. 2020</name>
    <dbReference type="NCBI Taxonomy" id="2578118"/>
    <lineage>
        <taxon>Bacteria</taxon>
        <taxon>Pseudomonadati</taxon>
        <taxon>Bacteroidota</taxon>
        <taxon>Flavobacteriia</taxon>
        <taxon>Flavobacteriales</taxon>
        <taxon>Flavobacteriaceae</taxon>
        <taxon>Maribacter</taxon>
    </lineage>
</organism>
<reference evidence="3 4" key="1">
    <citation type="submission" date="2019-05" db="EMBL/GenBank/DDBJ databases">
        <authorList>
            <person name="Zhang J.-Y."/>
            <person name="Feg X."/>
            <person name="Du Z.-J."/>
        </authorList>
    </citation>
    <scope>NUCLEOTIDE SEQUENCE [LARGE SCALE GENOMIC DNA]</scope>
    <source>
        <strain evidence="3 4">RZ26</strain>
    </source>
</reference>
<gene>
    <name evidence="3" type="ORF">FEE95_11030</name>
</gene>
<keyword evidence="1" id="KW-1133">Transmembrane helix</keyword>
<proteinExistence type="predicted"/>
<comment type="caution">
    <text evidence="3">The sequence shown here is derived from an EMBL/GenBank/DDBJ whole genome shotgun (WGS) entry which is preliminary data.</text>
</comment>
<feature type="transmembrane region" description="Helical" evidence="1">
    <location>
        <begin position="48"/>
        <end position="69"/>
    </location>
</feature>
<feature type="transmembrane region" description="Helical" evidence="1">
    <location>
        <begin position="21"/>
        <end position="42"/>
    </location>
</feature>
<name>A0A5S3PVL2_9FLAO</name>
<dbReference type="EMBL" id="VATY01000002">
    <property type="protein sequence ID" value="TMM57018.1"/>
    <property type="molecule type" value="Genomic_DNA"/>
</dbReference>
<evidence type="ECO:0000313" key="3">
    <source>
        <dbReference type="EMBL" id="TMM57018.1"/>
    </source>
</evidence>
<protein>
    <submittedName>
        <fullName evidence="3">Class I SAM-dependent methyltransferase</fullName>
    </submittedName>
</protein>
<dbReference type="OrthoDB" id="9810615at2"/>
<dbReference type="AlphaFoldDB" id="A0A5S3PVL2"/>
<dbReference type="CDD" id="cd02440">
    <property type="entry name" value="AdoMet_MTases"/>
    <property type="match status" value="1"/>
</dbReference>
<evidence type="ECO:0000259" key="2">
    <source>
        <dbReference type="Pfam" id="PF08241"/>
    </source>
</evidence>